<comment type="catalytic activity">
    <reaction evidence="2">
        <text>L-methionyl-[protein] + [thioredoxin]-disulfide + H2O = L-methionyl-(S)-S-oxide-[protein] + [thioredoxin]-dithiol</text>
        <dbReference type="Rhea" id="RHEA:14217"/>
        <dbReference type="Rhea" id="RHEA-COMP:10698"/>
        <dbReference type="Rhea" id="RHEA-COMP:10700"/>
        <dbReference type="Rhea" id="RHEA-COMP:12313"/>
        <dbReference type="Rhea" id="RHEA-COMP:12315"/>
        <dbReference type="ChEBI" id="CHEBI:15377"/>
        <dbReference type="ChEBI" id="CHEBI:16044"/>
        <dbReference type="ChEBI" id="CHEBI:29950"/>
        <dbReference type="ChEBI" id="CHEBI:44120"/>
        <dbReference type="ChEBI" id="CHEBI:50058"/>
        <dbReference type="EC" id="1.8.4.11"/>
    </reaction>
</comment>
<keyword evidence="5" id="KW-1185">Reference proteome</keyword>
<dbReference type="GO" id="GO:0033744">
    <property type="term" value="F:L-methionine:thioredoxin-disulfide S-oxidoreductase activity"/>
    <property type="evidence" value="ECO:0007669"/>
    <property type="project" value="RHEA"/>
</dbReference>
<dbReference type="OrthoDB" id="5961at2157"/>
<organism evidence="4 5">
    <name type="scientific">Cuniculiplasma divulgatum</name>
    <dbReference type="NCBI Taxonomy" id="1673428"/>
    <lineage>
        <taxon>Archaea</taxon>
        <taxon>Methanobacteriati</taxon>
        <taxon>Thermoplasmatota</taxon>
        <taxon>Thermoplasmata</taxon>
        <taxon>Thermoplasmatales</taxon>
        <taxon>Cuniculiplasmataceae</taxon>
        <taxon>Cuniculiplasma</taxon>
    </lineage>
</organism>
<dbReference type="STRING" id="1673428.CPM_1234"/>
<name>A0A1R4A7Y6_9ARCH</name>
<dbReference type="EC" id="1.8.4.11" evidence="2"/>
<dbReference type="GO" id="GO:0008113">
    <property type="term" value="F:peptide-methionine (S)-S-oxide reductase activity"/>
    <property type="evidence" value="ECO:0007669"/>
    <property type="project" value="UniProtKB-UniRule"/>
</dbReference>
<dbReference type="EMBL" id="LT719092">
    <property type="protein sequence ID" value="SJK85040.1"/>
    <property type="molecule type" value="Genomic_DNA"/>
</dbReference>
<dbReference type="PANTHER" id="PTHR43774">
    <property type="entry name" value="PEPTIDE METHIONINE SULFOXIDE REDUCTASE"/>
    <property type="match status" value="1"/>
</dbReference>
<proteinExistence type="inferred from homology"/>
<evidence type="ECO:0000313" key="4">
    <source>
        <dbReference type="EMBL" id="SJK85040.1"/>
    </source>
</evidence>
<dbReference type="AlphaFoldDB" id="A0A1R4A7Y6"/>
<keyword evidence="1 2" id="KW-0560">Oxidoreductase</keyword>
<dbReference type="PANTHER" id="PTHR43774:SF1">
    <property type="entry name" value="PEPTIDE METHIONINE SULFOXIDE REDUCTASE MSRA 2"/>
    <property type="match status" value="1"/>
</dbReference>
<reference evidence="5" key="1">
    <citation type="submission" date="2016-06" db="EMBL/GenBank/DDBJ databases">
        <authorList>
            <person name="Toshchakov V.S."/>
        </authorList>
    </citation>
    <scope>NUCLEOTIDE SEQUENCE [LARGE SCALE GENOMIC DNA]</scope>
    <source>
        <strain>PM4 (JCM 30641</strain>
        <strain evidence="5">\VKM B-2940)</strain>
    </source>
</reference>
<comment type="function">
    <text evidence="2">Has an important function as a repair enzyme for proteins that have been inactivated by oxidation. Catalyzes the reversible oxidation-reduction of methionine sulfoxide in proteins to methionine.</text>
</comment>
<feature type="active site" evidence="2">
    <location>
        <position position="12"/>
    </location>
</feature>
<dbReference type="KEGG" id="cdiv:CPM_1234"/>
<evidence type="ECO:0000256" key="1">
    <source>
        <dbReference type="ARBA" id="ARBA00023002"/>
    </source>
</evidence>
<accession>A0A1R4A7Y6</accession>
<dbReference type="Pfam" id="PF01625">
    <property type="entry name" value="PMSR"/>
    <property type="match status" value="1"/>
</dbReference>
<dbReference type="Gene3D" id="3.30.1060.10">
    <property type="entry name" value="Peptide methionine sulphoxide reductase MsrA"/>
    <property type="match status" value="1"/>
</dbReference>
<dbReference type="SUPFAM" id="SSF55068">
    <property type="entry name" value="Peptide methionine sulfoxide reductase"/>
    <property type="match status" value="1"/>
</dbReference>
<sequence>MSEEVAILGAGCFWCTEAAFQQIKGVKEVVPGYAGGHVEKPTYQQVCRGNTGHAEVGKITFDPEEVSYAEILEIFFSIHDPTSLNRQGADAGEQYRSVIFYMSPEQEKTAREMIKKMEEEHVYGKPIVTSVEAFTNFFEAEDYHKNYYKNNSREPYCQLVISPKLKKLQKHHPESLKL</sequence>
<protein>
    <recommendedName>
        <fullName evidence="2">Peptide methionine sulfoxide reductase MsrA</fullName>
        <shortName evidence="2">Protein-methionine-S-oxide reductase</shortName>
        <ecNumber evidence="2">1.8.4.11</ecNumber>
    </recommendedName>
    <alternativeName>
        <fullName evidence="2">Peptide-methionine (S)-S-oxide reductase</fullName>
        <shortName evidence="2">Peptide Met(O) reductase</shortName>
    </alternativeName>
</protein>
<dbReference type="InterPro" id="IPR036509">
    <property type="entry name" value="Met_Sox_Rdtase_MsrA_sf"/>
</dbReference>
<comment type="catalytic activity">
    <reaction evidence="2">
        <text>[thioredoxin]-disulfide + L-methionine + H2O = L-methionine (S)-S-oxide + [thioredoxin]-dithiol</text>
        <dbReference type="Rhea" id="RHEA:19993"/>
        <dbReference type="Rhea" id="RHEA-COMP:10698"/>
        <dbReference type="Rhea" id="RHEA-COMP:10700"/>
        <dbReference type="ChEBI" id="CHEBI:15377"/>
        <dbReference type="ChEBI" id="CHEBI:29950"/>
        <dbReference type="ChEBI" id="CHEBI:50058"/>
        <dbReference type="ChEBI" id="CHEBI:57844"/>
        <dbReference type="ChEBI" id="CHEBI:58772"/>
        <dbReference type="EC" id="1.8.4.11"/>
    </reaction>
</comment>
<evidence type="ECO:0000256" key="2">
    <source>
        <dbReference type="HAMAP-Rule" id="MF_01401"/>
    </source>
</evidence>
<gene>
    <name evidence="2" type="primary">msrA</name>
    <name evidence="4" type="ORF">CPM_1234</name>
</gene>
<evidence type="ECO:0000313" key="5">
    <source>
        <dbReference type="Proteomes" id="UP000187822"/>
    </source>
</evidence>
<dbReference type="HAMAP" id="MF_01401">
    <property type="entry name" value="MsrA"/>
    <property type="match status" value="1"/>
</dbReference>
<feature type="domain" description="Peptide methionine sulphoxide reductase MsrA" evidence="3">
    <location>
        <begin position="6"/>
        <end position="158"/>
    </location>
</feature>
<dbReference type="Proteomes" id="UP000187822">
    <property type="component" value="Chromosome I"/>
</dbReference>
<evidence type="ECO:0000259" key="3">
    <source>
        <dbReference type="Pfam" id="PF01625"/>
    </source>
</evidence>
<dbReference type="NCBIfam" id="TIGR00401">
    <property type="entry name" value="msrA"/>
    <property type="match status" value="1"/>
</dbReference>
<comment type="similarity">
    <text evidence="2">Belongs to the MsrA Met sulfoxide reductase family.</text>
</comment>
<dbReference type="InterPro" id="IPR002569">
    <property type="entry name" value="Met_Sox_Rdtase_MsrA_dom"/>
</dbReference>
<dbReference type="GeneID" id="30927830"/>
<dbReference type="RefSeq" id="WP_021789050.1">
    <property type="nucleotide sequence ID" value="NZ_LT719092.1"/>
</dbReference>